<feature type="domain" description="N,N-dimethylformamidase alpha subunit" evidence="2">
    <location>
        <begin position="43"/>
        <end position="142"/>
    </location>
</feature>
<organism evidence="3 4">
    <name type="scientific">Nocardioides cavernae</name>
    <dbReference type="NCBI Taxonomy" id="1921566"/>
    <lineage>
        <taxon>Bacteria</taxon>
        <taxon>Bacillati</taxon>
        <taxon>Actinomycetota</taxon>
        <taxon>Actinomycetes</taxon>
        <taxon>Propionibacteriales</taxon>
        <taxon>Nocardioidaceae</taxon>
        <taxon>Nocardioides</taxon>
    </lineage>
</organism>
<reference evidence="3 4" key="1">
    <citation type="submission" date="2020-09" db="EMBL/GenBank/DDBJ databases">
        <title>novel species in genus Nocardioides.</title>
        <authorList>
            <person name="Zhang G."/>
        </authorList>
    </citation>
    <scope>NUCLEOTIDE SEQUENCE [LARGE SCALE GENOMIC DNA]</scope>
    <source>
        <strain evidence="3 4">KCTC 39551</strain>
    </source>
</reference>
<evidence type="ECO:0000313" key="3">
    <source>
        <dbReference type="EMBL" id="MBD3924253.1"/>
    </source>
</evidence>
<keyword evidence="4" id="KW-1185">Reference proteome</keyword>
<name>A0ABR8N7X5_9ACTN</name>
<sequence length="156" mass="17393">MRDGTQATASRAWEETGATRGDARRSLQEYLLRAHVDPLLLDQQSREELVREHKERPLLPPSQPGARPQLHSRALSRILDHFHAASVDGKFALYRSRDYGAWGIARLTGVRGDAPVHVDPGPYHSRDEAEHAVFLLRVAEYVESRGEAREAGVPGA</sequence>
<dbReference type="Pfam" id="PF26354">
    <property type="entry name" value="DMF_alpha"/>
    <property type="match status" value="1"/>
</dbReference>
<dbReference type="EMBL" id="JACXYZ010000001">
    <property type="protein sequence ID" value="MBD3924253.1"/>
    <property type="molecule type" value="Genomic_DNA"/>
</dbReference>
<dbReference type="RefSeq" id="WP_191194040.1">
    <property type="nucleotide sequence ID" value="NZ_JACXYZ010000001.1"/>
</dbReference>
<comment type="caution">
    <text evidence="3">The sequence shown here is derived from an EMBL/GenBank/DDBJ whole genome shotgun (WGS) entry which is preliminary data.</text>
</comment>
<dbReference type="Proteomes" id="UP000618818">
    <property type="component" value="Unassembled WGS sequence"/>
</dbReference>
<evidence type="ECO:0000259" key="2">
    <source>
        <dbReference type="Pfam" id="PF26354"/>
    </source>
</evidence>
<evidence type="ECO:0000313" key="4">
    <source>
        <dbReference type="Proteomes" id="UP000618818"/>
    </source>
</evidence>
<proteinExistence type="predicted"/>
<dbReference type="InterPro" id="IPR058713">
    <property type="entry name" value="DMF_alpha_dom"/>
</dbReference>
<evidence type="ECO:0000256" key="1">
    <source>
        <dbReference type="SAM" id="MobiDB-lite"/>
    </source>
</evidence>
<accession>A0ABR8N7X5</accession>
<feature type="region of interest" description="Disordered" evidence="1">
    <location>
        <begin position="50"/>
        <end position="69"/>
    </location>
</feature>
<feature type="region of interest" description="Disordered" evidence="1">
    <location>
        <begin position="1"/>
        <end position="22"/>
    </location>
</feature>
<protein>
    <recommendedName>
        <fullName evidence="2">N,N-dimethylformamidase alpha subunit domain-containing protein</fullName>
    </recommendedName>
</protein>
<gene>
    <name evidence="3" type="ORF">IEZ26_06440</name>
</gene>